<reference evidence="10" key="1">
    <citation type="submission" date="2025-08" db="UniProtKB">
        <authorList>
            <consortium name="Ensembl"/>
        </authorList>
    </citation>
    <scope>IDENTIFICATION</scope>
</reference>
<feature type="transmembrane region" description="Helical" evidence="9">
    <location>
        <begin position="234"/>
        <end position="255"/>
    </location>
</feature>
<dbReference type="PANTHER" id="PTHR11153">
    <property type="entry name" value="SIDEROFLEXIN"/>
    <property type="match status" value="1"/>
</dbReference>
<dbReference type="GO" id="GO:0005743">
    <property type="term" value="C:mitochondrial inner membrane"/>
    <property type="evidence" value="ECO:0007669"/>
    <property type="project" value="TreeGrafter"/>
</dbReference>
<evidence type="ECO:0000256" key="2">
    <source>
        <dbReference type="ARBA" id="ARBA00005974"/>
    </source>
</evidence>
<reference evidence="10" key="2">
    <citation type="submission" date="2025-09" db="UniProtKB">
        <authorList>
            <consortium name="Ensembl"/>
        </authorList>
    </citation>
    <scope>IDENTIFICATION</scope>
</reference>
<sequence>MDPNLAFWAAEGTSFFQRLRHWTNILDPTFVLKTQNDIERVRMLLLSSDRTVKEPVQNKQVKEARNISLSSVNSGTGEIIPLFLRPSAFLPLAAPLFYVSFIQSRGQQRAFFGQLMFHAYATSFTMANGNVATKAEETEVFKRKLLWNTGAISYAAFMGTFPNFILSKQRLPTPSLHMFFRKILPIPSLAYLSAINVFIARSTEYENGIEVMDKNGNVVGVSKKAGLKAVGETALSRGTLLGATLLIPDSIVYLIQRTNYSIKNPRALAMLRMMLTFTTLGVLLPVSFSLFPQLGEIKRNELEKEILSSTEETELFYNRGI</sequence>
<evidence type="ECO:0000256" key="9">
    <source>
        <dbReference type="SAM" id="Phobius"/>
    </source>
</evidence>
<feature type="transmembrane region" description="Helical" evidence="9">
    <location>
        <begin position="145"/>
        <end position="166"/>
    </location>
</feature>
<evidence type="ECO:0000256" key="5">
    <source>
        <dbReference type="ARBA" id="ARBA00022970"/>
    </source>
</evidence>
<keyword evidence="8 9" id="KW-0472">Membrane</keyword>
<name>A0A8C8VMI0_9SAUR</name>
<feature type="transmembrane region" description="Helical" evidence="9">
    <location>
        <begin position="111"/>
        <end position="133"/>
    </location>
</feature>
<proteinExistence type="inferred from homology"/>
<evidence type="ECO:0000256" key="6">
    <source>
        <dbReference type="ARBA" id="ARBA00022989"/>
    </source>
</evidence>
<keyword evidence="5" id="KW-0029">Amino-acid transport</keyword>
<keyword evidence="11" id="KW-1185">Reference proteome</keyword>
<evidence type="ECO:0000256" key="4">
    <source>
        <dbReference type="ARBA" id="ARBA00022692"/>
    </source>
</evidence>
<evidence type="ECO:0000256" key="1">
    <source>
        <dbReference type="ARBA" id="ARBA00004225"/>
    </source>
</evidence>
<dbReference type="PANTHER" id="PTHR11153:SF3">
    <property type="entry name" value="SIDEROFLEXIN-4"/>
    <property type="match status" value="1"/>
</dbReference>
<keyword evidence="3" id="KW-0813">Transport</keyword>
<keyword evidence="6 9" id="KW-1133">Transmembrane helix</keyword>
<dbReference type="GO" id="GO:1990542">
    <property type="term" value="P:mitochondrial transmembrane transport"/>
    <property type="evidence" value="ECO:0007669"/>
    <property type="project" value="TreeGrafter"/>
</dbReference>
<accession>A0A8C8VMI0</accession>
<evidence type="ECO:0000256" key="7">
    <source>
        <dbReference type="ARBA" id="ARBA00023128"/>
    </source>
</evidence>
<dbReference type="InterPro" id="IPR004686">
    <property type="entry name" value="Mtc"/>
</dbReference>
<keyword evidence="7" id="KW-0496">Mitochondrion</keyword>
<dbReference type="Pfam" id="PF03820">
    <property type="entry name" value="SFXNs"/>
    <property type="match status" value="1"/>
</dbReference>
<dbReference type="Ensembl" id="ENSPCET00000019610.1">
    <property type="protein sequence ID" value="ENSPCEP00000018967.1"/>
    <property type="gene ID" value="ENSPCEG00000014769.1"/>
</dbReference>
<evidence type="ECO:0000313" key="11">
    <source>
        <dbReference type="Proteomes" id="UP000694393"/>
    </source>
</evidence>
<keyword evidence="4 9" id="KW-0812">Transmembrane</keyword>
<dbReference type="GO" id="GO:0015075">
    <property type="term" value="F:monoatomic ion transmembrane transporter activity"/>
    <property type="evidence" value="ECO:0007669"/>
    <property type="project" value="InterPro"/>
</dbReference>
<organism evidence="10 11">
    <name type="scientific">Pelusios castaneus</name>
    <name type="common">West African mud turtle</name>
    <dbReference type="NCBI Taxonomy" id="367368"/>
    <lineage>
        <taxon>Eukaryota</taxon>
        <taxon>Metazoa</taxon>
        <taxon>Chordata</taxon>
        <taxon>Craniata</taxon>
        <taxon>Vertebrata</taxon>
        <taxon>Euteleostomi</taxon>
        <taxon>Archelosauria</taxon>
        <taxon>Testudinata</taxon>
        <taxon>Testudines</taxon>
        <taxon>Pleurodira</taxon>
        <taxon>Pelomedusidae</taxon>
        <taxon>Pelusios</taxon>
    </lineage>
</organism>
<feature type="transmembrane region" description="Helical" evidence="9">
    <location>
        <begin position="267"/>
        <end position="291"/>
    </location>
</feature>
<evidence type="ECO:0000256" key="3">
    <source>
        <dbReference type="ARBA" id="ARBA00022448"/>
    </source>
</evidence>
<dbReference type="GO" id="GO:0006865">
    <property type="term" value="P:amino acid transport"/>
    <property type="evidence" value="ECO:0007669"/>
    <property type="project" value="UniProtKB-KW"/>
</dbReference>
<comment type="subcellular location">
    <subcellularLocation>
        <location evidence="1">Mitochondrion membrane</location>
        <topology evidence="1">Multi-pass membrane protein</topology>
    </subcellularLocation>
</comment>
<feature type="transmembrane region" description="Helical" evidence="9">
    <location>
        <begin position="178"/>
        <end position="199"/>
    </location>
</feature>
<comment type="similarity">
    <text evidence="2">Belongs to the sideroflexin family.</text>
</comment>
<dbReference type="Proteomes" id="UP000694393">
    <property type="component" value="Unplaced"/>
</dbReference>
<dbReference type="AlphaFoldDB" id="A0A8C8VMI0"/>
<evidence type="ECO:0000313" key="10">
    <source>
        <dbReference type="Ensembl" id="ENSPCEP00000018967.1"/>
    </source>
</evidence>
<evidence type="ECO:0000256" key="8">
    <source>
        <dbReference type="ARBA" id="ARBA00023136"/>
    </source>
</evidence>
<protein>
    <submittedName>
        <fullName evidence="10">Sideroflexin 4</fullName>
    </submittedName>
</protein>